<keyword evidence="1" id="KW-0472">Membrane</keyword>
<protein>
    <recommendedName>
        <fullName evidence="2">Nucleoside transporter/FeoB GTPase Gate domain-containing protein</fullName>
    </recommendedName>
</protein>
<evidence type="ECO:0000259" key="2">
    <source>
        <dbReference type="Pfam" id="PF07670"/>
    </source>
</evidence>
<keyword evidence="1" id="KW-0812">Transmembrane</keyword>
<feature type="domain" description="Nucleoside transporter/FeoB GTPase Gate" evidence="2">
    <location>
        <begin position="43"/>
        <end position="133"/>
    </location>
</feature>
<dbReference type="OrthoDB" id="1645614at2"/>
<feature type="transmembrane region" description="Helical" evidence="1">
    <location>
        <begin position="120"/>
        <end position="141"/>
    </location>
</feature>
<dbReference type="InterPro" id="IPR011642">
    <property type="entry name" value="Gate_dom"/>
</dbReference>
<keyword evidence="4" id="KW-1185">Reference proteome</keyword>
<feature type="transmembrane region" description="Helical" evidence="1">
    <location>
        <begin position="148"/>
        <end position="168"/>
    </location>
</feature>
<gene>
    <name evidence="3" type="ORF">D5281_02485</name>
</gene>
<feature type="transmembrane region" description="Helical" evidence="1">
    <location>
        <begin position="237"/>
        <end position="255"/>
    </location>
</feature>
<feature type="transmembrane region" description="Helical" evidence="1">
    <location>
        <begin position="261"/>
        <end position="282"/>
    </location>
</feature>
<organism evidence="3 4">
    <name type="scientific">Parablautia muri</name>
    <dbReference type="NCBI Taxonomy" id="2320879"/>
    <lineage>
        <taxon>Bacteria</taxon>
        <taxon>Bacillati</taxon>
        <taxon>Bacillota</taxon>
        <taxon>Clostridia</taxon>
        <taxon>Lachnospirales</taxon>
        <taxon>Lachnospiraceae</taxon>
        <taxon>Parablautia</taxon>
    </lineage>
</organism>
<reference evidence="3" key="1">
    <citation type="submission" date="2018-09" db="EMBL/GenBank/DDBJ databases">
        <title>Murine metabolic-syndrome-specific gut microbial biobank.</title>
        <authorList>
            <person name="Liu C."/>
        </authorList>
    </citation>
    <scope>NUCLEOTIDE SEQUENCE</scope>
    <source>
        <strain evidence="3">D42-62</strain>
    </source>
</reference>
<name>A0A9X5GQV2_9FIRM</name>
<keyword evidence="1" id="KW-1133">Transmembrane helix</keyword>
<evidence type="ECO:0000313" key="4">
    <source>
        <dbReference type="Proteomes" id="UP001154420"/>
    </source>
</evidence>
<dbReference type="RefSeq" id="WP_160558567.1">
    <property type="nucleotide sequence ID" value="NZ_QZDT01000002.1"/>
</dbReference>
<sequence length="317" mass="35110">MKAKIYGIYLNTFLALTLTAIILAFPAQCLSLALNGLNLWFERMIPTLFPFMVLSGIIIRMNLTDSFVKILNPILGGLFHLRPPCIYGMVIGFLCGFPMGAHVTAQLYEKKQISKAEASLLLAFCNNIGPVYFLSFVLPTLSLKQAAPFLFGMYALPFLYGLFLRYAVYQNSIKESAACHYTKEPAAALLTALDESIFHSLFSIAKLGGYMVFFNLLFVVPGLIANFFHLPENLSHLLIGSIGCLLEITGGIGIVQDGAPYLVLCILPFGGLSCIAQTYSMIKNTDLSIIEYIMHKMILTAITVFYYLFIVKLSFLP</sequence>
<feature type="transmembrane region" description="Helical" evidence="1">
    <location>
        <begin position="210"/>
        <end position="230"/>
    </location>
</feature>
<dbReference type="Proteomes" id="UP001154420">
    <property type="component" value="Unassembled WGS sequence"/>
</dbReference>
<feature type="transmembrane region" description="Helical" evidence="1">
    <location>
        <begin position="84"/>
        <end position="108"/>
    </location>
</feature>
<dbReference type="AlphaFoldDB" id="A0A9X5GQV2"/>
<feature type="transmembrane region" description="Helical" evidence="1">
    <location>
        <begin position="294"/>
        <end position="315"/>
    </location>
</feature>
<accession>A0A9X5GQV2</accession>
<feature type="transmembrane region" description="Helical" evidence="1">
    <location>
        <begin position="45"/>
        <end position="63"/>
    </location>
</feature>
<evidence type="ECO:0000256" key="1">
    <source>
        <dbReference type="SAM" id="Phobius"/>
    </source>
</evidence>
<dbReference type="EMBL" id="QZDT01000002">
    <property type="protein sequence ID" value="NBJ91481.1"/>
    <property type="molecule type" value="Genomic_DNA"/>
</dbReference>
<comment type="caution">
    <text evidence="3">The sequence shown here is derived from an EMBL/GenBank/DDBJ whole genome shotgun (WGS) entry which is preliminary data.</text>
</comment>
<proteinExistence type="predicted"/>
<dbReference type="Pfam" id="PF07670">
    <property type="entry name" value="Gate"/>
    <property type="match status" value="1"/>
</dbReference>
<evidence type="ECO:0000313" key="3">
    <source>
        <dbReference type="EMBL" id="NBJ91481.1"/>
    </source>
</evidence>